<protein>
    <submittedName>
        <fullName evidence="2">Uncharacterized protein</fullName>
    </submittedName>
</protein>
<dbReference type="Proteomes" id="UP000762676">
    <property type="component" value="Unassembled WGS sequence"/>
</dbReference>
<evidence type="ECO:0000313" key="3">
    <source>
        <dbReference type="Proteomes" id="UP000762676"/>
    </source>
</evidence>
<feature type="region of interest" description="Disordered" evidence="1">
    <location>
        <begin position="50"/>
        <end position="73"/>
    </location>
</feature>
<organism evidence="2 3">
    <name type="scientific">Elysia marginata</name>
    <dbReference type="NCBI Taxonomy" id="1093978"/>
    <lineage>
        <taxon>Eukaryota</taxon>
        <taxon>Metazoa</taxon>
        <taxon>Spiralia</taxon>
        <taxon>Lophotrochozoa</taxon>
        <taxon>Mollusca</taxon>
        <taxon>Gastropoda</taxon>
        <taxon>Heterobranchia</taxon>
        <taxon>Euthyneura</taxon>
        <taxon>Panpulmonata</taxon>
        <taxon>Sacoglossa</taxon>
        <taxon>Placobranchoidea</taxon>
        <taxon>Plakobranchidae</taxon>
        <taxon>Elysia</taxon>
    </lineage>
</organism>
<sequence length="128" mass="14088">MNLLICEPLPKGQRRTGRPKLRFKVCTKDSLKSCGIPKRNLRCLLVKERNDVPSSPNLPSSPNNESEPAVLENSKGLPSLHHLPLFSRVNIAHGCAPEESAYFATPGSTIDASKIKIDIIVSMVYPLQ</sequence>
<dbReference type="AlphaFoldDB" id="A0AAV4ESY4"/>
<proteinExistence type="predicted"/>
<name>A0AAV4ESY4_9GAST</name>
<evidence type="ECO:0000313" key="2">
    <source>
        <dbReference type="EMBL" id="GFR64137.1"/>
    </source>
</evidence>
<dbReference type="EMBL" id="BMAT01007428">
    <property type="protein sequence ID" value="GFR64137.1"/>
    <property type="molecule type" value="Genomic_DNA"/>
</dbReference>
<evidence type="ECO:0000256" key="1">
    <source>
        <dbReference type="SAM" id="MobiDB-lite"/>
    </source>
</evidence>
<accession>A0AAV4ESY4</accession>
<comment type="caution">
    <text evidence="2">The sequence shown here is derived from an EMBL/GenBank/DDBJ whole genome shotgun (WGS) entry which is preliminary data.</text>
</comment>
<reference evidence="2 3" key="1">
    <citation type="journal article" date="2021" name="Elife">
        <title>Chloroplast acquisition without the gene transfer in kleptoplastic sea slugs, Plakobranchus ocellatus.</title>
        <authorList>
            <person name="Maeda T."/>
            <person name="Takahashi S."/>
            <person name="Yoshida T."/>
            <person name="Shimamura S."/>
            <person name="Takaki Y."/>
            <person name="Nagai Y."/>
            <person name="Toyoda A."/>
            <person name="Suzuki Y."/>
            <person name="Arimoto A."/>
            <person name="Ishii H."/>
            <person name="Satoh N."/>
            <person name="Nishiyama T."/>
            <person name="Hasebe M."/>
            <person name="Maruyama T."/>
            <person name="Minagawa J."/>
            <person name="Obokata J."/>
            <person name="Shigenobu S."/>
        </authorList>
    </citation>
    <scope>NUCLEOTIDE SEQUENCE [LARGE SCALE GENOMIC DNA]</scope>
</reference>
<gene>
    <name evidence="2" type="ORF">ElyMa_003624900</name>
</gene>
<feature type="compositionally biased region" description="Low complexity" evidence="1">
    <location>
        <begin position="53"/>
        <end position="68"/>
    </location>
</feature>
<keyword evidence="3" id="KW-1185">Reference proteome</keyword>